<feature type="signal peptide" evidence="1">
    <location>
        <begin position="1"/>
        <end position="21"/>
    </location>
</feature>
<dbReference type="OrthoDB" id="7389251at2759"/>
<protein>
    <submittedName>
        <fullName evidence="2">Uncharacterized protein</fullName>
    </submittedName>
</protein>
<name>A0A922SB60_SPOEX</name>
<dbReference type="AlphaFoldDB" id="A0A922SB60"/>
<accession>A0A922SB60</accession>
<comment type="caution">
    <text evidence="2">The sequence shown here is derived from an EMBL/GenBank/DDBJ whole genome shotgun (WGS) entry which is preliminary data.</text>
</comment>
<keyword evidence="1" id="KW-0732">Signal</keyword>
<feature type="chain" id="PRO_5037575336" evidence="1">
    <location>
        <begin position="22"/>
        <end position="155"/>
    </location>
</feature>
<evidence type="ECO:0000313" key="3">
    <source>
        <dbReference type="Proteomes" id="UP000814243"/>
    </source>
</evidence>
<proteinExistence type="predicted"/>
<evidence type="ECO:0000256" key="1">
    <source>
        <dbReference type="SAM" id="SignalP"/>
    </source>
</evidence>
<dbReference type="Proteomes" id="UP000814243">
    <property type="component" value="Unassembled WGS sequence"/>
</dbReference>
<dbReference type="EMBL" id="JACEFF010000807">
    <property type="protein sequence ID" value="KAH9630859.1"/>
    <property type="molecule type" value="Genomic_DNA"/>
</dbReference>
<sequence length="155" mass="17770">MPDIIFCIVMLMVGLAVSAKAKTVPLQDEDKSLYSKSVFDTDYMTYDFNDFEEQLPVKKDDCYPSKIACDKKLNRQNHEPTCAYSSKFGLTNYFSVCEINFQICILGVKKETTDKQNHYNYGEIYYNGLPHPCGFYQSHTTNGKEAIDLYYNLGA</sequence>
<gene>
    <name evidence="2" type="ORF">HF086_009090</name>
</gene>
<evidence type="ECO:0000313" key="2">
    <source>
        <dbReference type="EMBL" id="KAH9630859.1"/>
    </source>
</evidence>
<organism evidence="2 3">
    <name type="scientific">Spodoptera exigua</name>
    <name type="common">Beet armyworm</name>
    <name type="synonym">Noctua fulgens</name>
    <dbReference type="NCBI Taxonomy" id="7107"/>
    <lineage>
        <taxon>Eukaryota</taxon>
        <taxon>Metazoa</taxon>
        <taxon>Ecdysozoa</taxon>
        <taxon>Arthropoda</taxon>
        <taxon>Hexapoda</taxon>
        <taxon>Insecta</taxon>
        <taxon>Pterygota</taxon>
        <taxon>Neoptera</taxon>
        <taxon>Endopterygota</taxon>
        <taxon>Lepidoptera</taxon>
        <taxon>Glossata</taxon>
        <taxon>Ditrysia</taxon>
        <taxon>Noctuoidea</taxon>
        <taxon>Noctuidae</taxon>
        <taxon>Amphipyrinae</taxon>
        <taxon>Spodoptera</taxon>
    </lineage>
</organism>
<reference evidence="2" key="1">
    <citation type="journal article" date="2021" name="G3 (Bethesda)">
        <title>Genome and transcriptome analysis of the beet armyworm Spodoptera exigua reveals targets for pest control. .</title>
        <authorList>
            <person name="Simon S."/>
            <person name="Breeschoten T."/>
            <person name="Jansen H.J."/>
            <person name="Dirks R.P."/>
            <person name="Schranz M.E."/>
            <person name="Ros V.I.D."/>
        </authorList>
    </citation>
    <scope>NUCLEOTIDE SEQUENCE</scope>
    <source>
        <strain evidence="2">TB_SE_WUR_2020</strain>
    </source>
</reference>